<evidence type="ECO:0000256" key="5">
    <source>
        <dbReference type="ARBA" id="ARBA00022519"/>
    </source>
</evidence>
<keyword evidence="7" id="KW-0547">Nucleotide-binding</keyword>
<evidence type="ECO:0000256" key="8">
    <source>
        <dbReference type="ARBA" id="ARBA00022989"/>
    </source>
</evidence>
<dbReference type="FunFam" id="3.40.50.300:FF:000426">
    <property type="entry name" value="Ferrous iron transport protein B"/>
    <property type="match status" value="1"/>
</dbReference>
<feature type="transmembrane region" description="Helical" evidence="14">
    <location>
        <begin position="595"/>
        <end position="616"/>
    </location>
</feature>
<dbReference type="InterPro" id="IPR050860">
    <property type="entry name" value="FeoB_GTPase"/>
</dbReference>
<dbReference type="Pfam" id="PF17910">
    <property type="entry name" value="FeoB_Cyto"/>
    <property type="match status" value="1"/>
</dbReference>
<evidence type="ECO:0000256" key="3">
    <source>
        <dbReference type="ARBA" id="ARBA00022475"/>
    </source>
</evidence>
<dbReference type="NCBIfam" id="TIGR00437">
    <property type="entry name" value="feoB"/>
    <property type="match status" value="1"/>
</dbReference>
<keyword evidence="3" id="KW-1003">Cell membrane</keyword>
<evidence type="ECO:0000256" key="11">
    <source>
        <dbReference type="ARBA" id="ARBA00023134"/>
    </source>
</evidence>
<keyword evidence="10" id="KW-0406">Ion transport</keyword>
<name>A0A0W8FMM5_9ZZZZ</name>
<organism evidence="16">
    <name type="scientific">hydrocarbon metagenome</name>
    <dbReference type="NCBI Taxonomy" id="938273"/>
    <lineage>
        <taxon>unclassified sequences</taxon>
        <taxon>metagenomes</taxon>
        <taxon>ecological metagenomes</taxon>
    </lineage>
</organism>
<feature type="transmembrane region" description="Helical" evidence="14">
    <location>
        <begin position="538"/>
        <end position="558"/>
    </location>
</feature>
<dbReference type="PANTHER" id="PTHR43185:SF1">
    <property type="entry name" value="FE(2+) TRANSPORTER FEOB"/>
    <property type="match status" value="1"/>
</dbReference>
<dbReference type="GO" id="GO:0005886">
    <property type="term" value="C:plasma membrane"/>
    <property type="evidence" value="ECO:0007669"/>
    <property type="project" value="UniProtKB-SubCell"/>
</dbReference>
<dbReference type="InterPro" id="IPR011640">
    <property type="entry name" value="Fe2_transport_prot_B_C"/>
</dbReference>
<dbReference type="InterPro" id="IPR027417">
    <property type="entry name" value="P-loop_NTPase"/>
</dbReference>
<comment type="subcellular location">
    <subcellularLocation>
        <location evidence="1">Cell inner membrane</location>
        <topology evidence="1">Multi-pass membrane protein</topology>
    </subcellularLocation>
</comment>
<feature type="transmembrane region" description="Helical" evidence="14">
    <location>
        <begin position="506"/>
        <end position="532"/>
    </location>
</feature>
<dbReference type="Gene3D" id="2.30.30.90">
    <property type="match status" value="1"/>
</dbReference>
<gene>
    <name evidence="16" type="ORF">ASZ90_008202</name>
</gene>
<keyword evidence="12 14" id="KW-0472">Membrane</keyword>
<evidence type="ECO:0000256" key="4">
    <source>
        <dbReference type="ARBA" id="ARBA00022496"/>
    </source>
</evidence>
<dbReference type="InterPro" id="IPR007167">
    <property type="entry name" value="Fe-transptr_FeoA-like"/>
</dbReference>
<dbReference type="Pfam" id="PF07670">
    <property type="entry name" value="Gate"/>
    <property type="match status" value="2"/>
</dbReference>
<dbReference type="InterPro" id="IPR008988">
    <property type="entry name" value="Transcriptional_repressor_C"/>
</dbReference>
<keyword evidence="2" id="KW-0813">Transport</keyword>
<feature type="domain" description="FeoB-type G" evidence="15">
    <location>
        <begin position="90"/>
        <end position="252"/>
    </location>
</feature>
<dbReference type="InterPro" id="IPR003373">
    <property type="entry name" value="Fe2_transport_prot-B"/>
</dbReference>
<evidence type="ECO:0000256" key="12">
    <source>
        <dbReference type="ARBA" id="ARBA00023136"/>
    </source>
</evidence>
<feature type="transmembrane region" description="Helical" evidence="14">
    <location>
        <begin position="688"/>
        <end position="708"/>
    </location>
</feature>
<feature type="transmembrane region" description="Helical" evidence="14">
    <location>
        <begin position="419"/>
        <end position="452"/>
    </location>
</feature>
<dbReference type="InterPro" id="IPR038157">
    <property type="entry name" value="FeoA_core_dom"/>
</dbReference>
<keyword evidence="11" id="KW-0342">GTP-binding</keyword>
<dbReference type="InterPro" id="IPR041069">
    <property type="entry name" value="FeoB_Cyto"/>
</dbReference>
<dbReference type="SMART" id="SM00899">
    <property type="entry name" value="FeoA"/>
    <property type="match status" value="1"/>
</dbReference>
<dbReference type="InterPro" id="IPR030389">
    <property type="entry name" value="G_FEOB_dom"/>
</dbReference>
<dbReference type="PRINTS" id="PR00326">
    <property type="entry name" value="GTP1OBG"/>
</dbReference>
<comment type="caution">
    <text evidence="16">The sequence shown here is derived from an EMBL/GenBank/DDBJ whole genome shotgun (WGS) entry which is preliminary data.</text>
</comment>
<dbReference type="GO" id="GO:0005525">
    <property type="term" value="F:GTP binding"/>
    <property type="evidence" value="ECO:0007669"/>
    <property type="project" value="UniProtKB-KW"/>
</dbReference>
<dbReference type="PANTHER" id="PTHR43185">
    <property type="entry name" value="FERROUS IRON TRANSPORT PROTEIN B"/>
    <property type="match status" value="1"/>
</dbReference>
<keyword evidence="9" id="KW-0408">Iron</keyword>
<keyword evidence="4" id="KW-0410">Iron transport</keyword>
<dbReference type="SUPFAM" id="SSF52540">
    <property type="entry name" value="P-loop containing nucleoside triphosphate hydrolases"/>
    <property type="match status" value="1"/>
</dbReference>
<feature type="transmembrane region" description="Helical" evidence="14">
    <location>
        <begin position="717"/>
        <end position="740"/>
    </location>
</feature>
<keyword evidence="5" id="KW-0997">Cell inner membrane</keyword>
<dbReference type="PROSITE" id="PS51711">
    <property type="entry name" value="G_FEOB"/>
    <property type="match status" value="1"/>
</dbReference>
<evidence type="ECO:0000256" key="14">
    <source>
        <dbReference type="SAM" id="Phobius"/>
    </source>
</evidence>
<dbReference type="CDD" id="cd01879">
    <property type="entry name" value="FeoB"/>
    <property type="match status" value="1"/>
</dbReference>
<reference evidence="16" key="1">
    <citation type="journal article" date="2015" name="Proc. Natl. Acad. Sci. U.S.A.">
        <title>Networks of energetic and metabolic interactions define dynamics in microbial communities.</title>
        <authorList>
            <person name="Embree M."/>
            <person name="Liu J.K."/>
            <person name="Al-Bassam M.M."/>
            <person name="Zengler K."/>
        </authorList>
    </citation>
    <scope>NUCLEOTIDE SEQUENCE</scope>
</reference>
<dbReference type="Pfam" id="PF02421">
    <property type="entry name" value="FeoB_N"/>
    <property type="match status" value="1"/>
</dbReference>
<dbReference type="EMBL" id="LNQE01000996">
    <property type="protein sequence ID" value="KUG22001.1"/>
    <property type="molecule type" value="Genomic_DNA"/>
</dbReference>
<evidence type="ECO:0000256" key="6">
    <source>
        <dbReference type="ARBA" id="ARBA00022692"/>
    </source>
</evidence>
<evidence type="ECO:0000256" key="9">
    <source>
        <dbReference type="ARBA" id="ARBA00023004"/>
    </source>
</evidence>
<evidence type="ECO:0000256" key="10">
    <source>
        <dbReference type="ARBA" id="ARBA00023065"/>
    </source>
</evidence>
<sequence length="745" mass="81836">MSDYVKITSLQEGDQGVIHSIEGGSAITSRLAGMGIVTNARFRIAQISGGLIIIQVADTRIALGHGEASKIMVSKITPDDQVCLPPIEKEICVALAGQPNVGKSTIFNILTGLSQHVGNWPGKTVEKKEGVHRADNILIRIVDLPGTYSLTAFSEEEKVAREYIIKEEPDLVVLVLNAVALERGLYLLAEVLLLNRPVVVAVNMLDVASNRGIQIDTNILQDSLGIPVIPMVAKRNSGIKELVTQISSMASCENKFKPQLPDVSSDHLQIYHDILKLVRPYIQEPYTPEWVAVKLMEGDPEVFKMVEDKAQKSARDEIDGLLIKHEDALHAVVNGRYDWIEKISRAVVSRFKMGQVVLTDRIDHILTRPIFGIPVLLGVMALVFFLTYSVGAPLQGLLSDQIQHFIKFCEPFMINLPDWLTGLLLNGVIGGVGSVLTFLPILLIFFTVMAILEDIGYMARAAFVMDRIMHLIGLHGKSFIPMFLGFGCNVPAVLGARIIETKKARMITLLLIPFVPCTARLAVLTLVSAAIFGSYAAFVSWSIVALNIAVLGIAGIFINNTLWKQDAPFIMELPIYHTPDFKTIMMVIWSRTLSFIRKAGTVILSVSLIIWFLSYFPKATVEDSFLASFGRLLQPLGVPIGLDWKMITALLTGLVAKENVVATLGVLYSVGRDGLSNILPAVMSPESAASFLVIMMLFMPCAATIAVLKKEMNSNKWFYSSIVMTLLVSYLGGIAAYNFVRWLGI</sequence>
<dbReference type="Gene3D" id="3.40.50.300">
    <property type="entry name" value="P-loop containing nucleotide triphosphate hydrolases"/>
    <property type="match status" value="1"/>
</dbReference>
<evidence type="ECO:0000259" key="15">
    <source>
        <dbReference type="PROSITE" id="PS51711"/>
    </source>
</evidence>
<dbReference type="Gene3D" id="1.10.287.1770">
    <property type="match status" value="1"/>
</dbReference>
<dbReference type="InterPro" id="IPR006073">
    <property type="entry name" value="GTP-bd"/>
</dbReference>
<dbReference type="Pfam" id="PF07664">
    <property type="entry name" value="FeoB_C"/>
    <property type="match status" value="1"/>
</dbReference>
<dbReference type="SUPFAM" id="SSF50037">
    <property type="entry name" value="C-terminal domain of transcriptional repressors"/>
    <property type="match status" value="1"/>
</dbReference>
<feature type="transmembrane region" description="Helical" evidence="14">
    <location>
        <begin position="472"/>
        <end position="494"/>
    </location>
</feature>
<feature type="transmembrane region" description="Helical" evidence="14">
    <location>
        <begin position="371"/>
        <end position="398"/>
    </location>
</feature>
<dbReference type="Pfam" id="PF04023">
    <property type="entry name" value="FeoA"/>
    <property type="match status" value="1"/>
</dbReference>
<dbReference type="AlphaFoldDB" id="A0A0W8FMM5"/>
<dbReference type="InterPro" id="IPR011642">
    <property type="entry name" value="Gate_dom"/>
</dbReference>
<keyword evidence="8 14" id="KW-1133">Transmembrane helix</keyword>
<dbReference type="GO" id="GO:0046914">
    <property type="term" value="F:transition metal ion binding"/>
    <property type="evidence" value="ECO:0007669"/>
    <property type="project" value="InterPro"/>
</dbReference>
<evidence type="ECO:0000256" key="13">
    <source>
        <dbReference type="ARBA" id="ARBA00031200"/>
    </source>
</evidence>
<evidence type="ECO:0000256" key="2">
    <source>
        <dbReference type="ARBA" id="ARBA00022448"/>
    </source>
</evidence>
<evidence type="ECO:0000256" key="1">
    <source>
        <dbReference type="ARBA" id="ARBA00004429"/>
    </source>
</evidence>
<accession>A0A0W8FMM5</accession>
<evidence type="ECO:0000313" key="16">
    <source>
        <dbReference type="EMBL" id="KUG22001.1"/>
    </source>
</evidence>
<evidence type="ECO:0000256" key="7">
    <source>
        <dbReference type="ARBA" id="ARBA00022741"/>
    </source>
</evidence>
<proteinExistence type="predicted"/>
<dbReference type="GO" id="GO:0015093">
    <property type="term" value="F:ferrous iron transmembrane transporter activity"/>
    <property type="evidence" value="ECO:0007669"/>
    <property type="project" value="InterPro"/>
</dbReference>
<keyword evidence="6 14" id="KW-0812">Transmembrane</keyword>
<protein>
    <recommendedName>
        <fullName evidence="13">Ferrous iron transport protein B</fullName>
    </recommendedName>
</protein>